<proteinExistence type="predicted"/>
<protein>
    <submittedName>
        <fullName evidence="1">Uncharacterized protein</fullName>
    </submittedName>
</protein>
<dbReference type="Proteomes" id="UP001181693">
    <property type="component" value="Unassembled WGS sequence"/>
</dbReference>
<reference evidence="1" key="1">
    <citation type="thesis" date="2020" institute="ProQuest LLC" country="789 East Eisenhower Parkway, Ann Arbor, MI, USA">
        <title>Comparative Genomics and Chromosome Evolution.</title>
        <authorList>
            <person name="Mudd A.B."/>
        </authorList>
    </citation>
    <scope>NUCLEOTIDE SEQUENCE</scope>
    <source>
        <strain evidence="1">1538</strain>
        <tissue evidence="1">Blood</tissue>
    </source>
</reference>
<keyword evidence="2" id="KW-1185">Reference proteome</keyword>
<comment type="caution">
    <text evidence="1">The sequence shown here is derived from an EMBL/GenBank/DDBJ whole genome shotgun (WGS) entry which is preliminary data.</text>
</comment>
<dbReference type="EMBL" id="DYDO01000005">
    <property type="protein sequence ID" value="DBA24265.1"/>
    <property type="molecule type" value="Genomic_DNA"/>
</dbReference>
<evidence type="ECO:0000313" key="2">
    <source>
        <dbReference type="Proteomes" id="UP001181693"/>
    </source>
</evidence>
<sequence length="94" mass="11082">MHLYNFPLKLFYHIITFLSCKPSTGMKKHLHSSYKMSNALHRRPYFASSGAINTILREMCSMYLHKEALNIEFTHIYIYVYINRPLNVLLLSGK</sequence>
<organism evidence="1 2">
    <name type="scientific">Pyxicephalus adspersus</name>
    <name type="common">African bullfrog</name>
    <dbReference type="NCBI Taxonomy" id="30357"/>
    <lineage>
        <taxon>Eukaryota</taxon>
        <taxon>Metazoa</taxon>
        <taxon>Chordata</taxon>
        <taxon>Craniata</taxon>
        <taxon>Vertebrata</taxon>
        <taxon>Euteleostomi</taxon>
        <taxon>Amphibia</taxon>
        <taxon>Batrachia</taxon>
        <taxon>Anura</taxon>
        <taxon>Neobatrachia</taxon>
        <taxon>Ranoidea</taxon>
        <taxon>Pyxicephalidae</taxon>
        <taxon>Pyxicephalinae</taxon>
        <taxon>Pyxicephalus</taxon>
    </lineage>
</organism>
<name>A0AAV3A9D0_PYXAD</name>
<gene>
    <name evidence="1" type="ORF">GDO54_011950</name>
</gene>
<accession>A0AAV3A9D0</accession>
<evidence type="ECO:0000313" key="1">
    <source>
        <dbReference type="EMBL" id="DBA24265.1"/>
    </source>
</evidence>
<dbReference type="AlphaFoldDB" id="A0AAV3A9D0"/>